<evidence type="ECO:0000256" key="1">
    <source>
        <dbReference type="ARBA" id="ARBA00022617"/>
    </source>
</evidence>
<proteinExistence type="predicted"/>
<feature type="transmembrane region" description="Helical" evidence="5">
    <location>
        <begin position="12"/>
        <end position="32"/>
    </location>
</feature>
<organism evidence="7 8">
    <name type="scientific">Cupriavidus metallidurans</name>
    <dbReference type="NCBI Taxonomy" id="119219"/>
    <lineage>
        <taxon>Bacteria</taxon>
        <taxon>Pseudomonadati</taxon>
        <taxon>Pseudomonadota</taxon>
        <taxon>Betaproteobacteria</taxon>
        <taxon>Burkholderiales</taxon>
        <taxon>Burkholderiaceae</taxon>
        <taxon>Cupriavidus</taxon>
    </lineage>
</organism>
<evidence type="ECO:0000256" key="4">
    <source>
        <dbReference type="PROSITE-ProRule" id="PRU00433"/>
    </source>
</evidence>
<keyword evidence="5" id="KW-1133">Transmembrane helix</keyword>
<dbReference type="SUPFAM" id="SSF46626">
    <property type="entry name" value="Cytochrome c"/>
    <property type="match status" value="2"/>
</dbReference>
<evidence type="ECO:0000256" key="5">
    <source>
        <dbReference type="SAM" id="Phobius"/>
    </source>
</evidence>
<dbReference type="PANTHER" id="PTHR35008">
    <property type="entry name" value="BLL4482 PROTEIN-RELATED"/>
    <property type="match status" value="1"/>
</dbReference>
<keyword evidence="2 4" id="KW-0479">Metal-binding</keyword>
<dbReference type="Gene3D" id="1.10.760.10">
    <property type="entry name" value="Cytochrome c-like domain"/>
    <property type="match status" value="2"/>
</dbReference>
<dbReference type="InterPro" id="IPR009056">
    <property type="entry name" value="Cyt_c-like_dom"/>
</dbReference>
<dbReference type="GO" id="GO:0046872">
    <property type="term" value="F:metal ion binding"/>
    <property type="evidence" value="ECO:0007669"/>
    <property type="project" value="UniProtKB-KW"/>
</dbReference>
<dbReference type="EMBL" id="CP037901">
    <property type="protein sequence ID" value="QBP12530.1"/>
    <property type="molecule type" value="Genomic_DNA"/>
</dbReference>
<dbReference type="AlphaFoldDB" id="A0A482J0H1"/>
<dbReference type="Proteomes" id="UP000253772">
    <property type="component" value="Chromosome c2"/>
</dbReference>
<feature type="domain" description="Cytochrome c" evidence="6">
    <location>
        <begin position="47"/>
        <end position="158"/>
    </location>
</feature>
<dbReference type="Pfam" id="PF00034">
    <property type="entry name" value="Cytochrom_C"/>
    <property type="match status" value="1"/>
</dbReference>
<accession>A0A482J0H1</accession>
<keyword evidence="5" id="KW-0812">Transmembrane</keyword>
<dbReference type="InterPro" id="IPR006311">
    <property type="entry name" value="TAT_signal"/>
</dbReference>
<keyword evidence="5" id="KW-0472">Membrane</keyword>
<dbReference type="PROSITE" id="PS51007">
    <property type="entry name" value="CYTC"/>
    <property type="match status" value="2"/>
</dbReference>
<name>A0A482J0H1_9BURK</name>
<evidence type="ECO:0000313" key="8">
    <source>
        <dbReference type="Proteomes" id="UP000253772"/>
    </source>
</evidence>
<dbReference type="PROSITE" id="PS51318">
    <property type="entry name" value="TAT"/>
    <property type="match status" value="1"/>
</dbReference>
<dbReference type="OrthoDB" id="6073217at2"/>
<evidence type="ECO:0000259" key="6">
    <source>
        <dbReference type="PROSITE" id="PS51007"/>
    </source>
</evidence>
<reference evidence="7 8" key="1">
    <citation type="submission" date="2019-03" db="EMBL/GenBank/DDBJ databases">
        <title>Comparative insights into the high quality Complete genome sequence of highly metal resistant Cupriavidus metallidurans strain BS1 isolated from a gold-copper mine.</title>
        <authorList>
            <person name="Mazhar H.S."/>
            <person name="Rensing C."/>
        </authorList>
    </citation>
    <scope>NUCLEOTIDE SEQUENCE [LARGE SCALE GENOMIC DNA]</scope>
    <source>
        <strain evidence="7 8">BS1</strain>
    </source>
</reference>
<dbReference type="RefSeq" id="WP_111734026.1">
    <property type="nucleotide sequence ID" value="NZ_CP037901.1"/>
</dbReference>
<protein>
    <submittedName>
        <fullName evidence="7">C-type cytochrome</fullName>
    </submittedName>
</protein>
<dbReference type="InterPro" id="IPR036909">
    <property type="entry name" value="Cyt_c-like_dom_sf"/>
</dbReference>
<dbReference type="GO" id="GO:0020037">
    <property type="term" value="F:heme binding"/>
    <property type="evidence" value="ECO:0007669"/>
    <property type="project" value="InterPro"/>
</dbReference>
<sequence length="543" mass="59230">MAIDRRRLFKIGAGAAVAGALGFVVLTSPWTWSLLHPPRKPIDLSEADLANGRAVFLASDCATCHSTPKQHEKTLLGGGRALDTAFGVFNMPNISPDRETGIGNWTLEQFDRALREGVGPDETWPDGRNLYPAFPYTSYQRLSDRDVRDLFGYIMSLPPVTNKVQDHELKFPYNLRRGVGVWRLAFLDGQRGIAPMVPAGVDSELYLRGAYLVEGAGHCAECHSPRGIMGNVVPGLRFAGGPNPEGTGYFPNITPDETGIGFWSAASIFNYLHLGSNPIGRVADGDMAEVIENTAQLSARDLRAIALYIKNLPPIENAAPGVPKPNRTDSVIMLSTAVQARSSLPVTPDSAIQTGIQATVVTSKSAWLERSAVGGTTQEQAKLLGSAQVKVLEREGDRVRLALQGWQMTEAPSIIYQAKGHRIMLAVLTDAAIAAVQRGTPETDPNTGQSWVPVQIDIWTTPNGLNTDRQMLWDYSQSAFQKACTACHVPPQPGHFTANQWIGTMKAMKRFTSFDDDQYRLILAYLQNHSKDLNTSNDQGHGK</sequence>
<evidence type="ECO:0000256" key="3">
    <source>
        <dbReference type="ARBA" id="ARBA00023004"/>
    </source>
</evidence>
<dbReference type="PANTHER" id="PTHR35008:SF8">
    <property type="entry name" value="ALCOHOL DEHYDROGENASE CYTOCHROME C SUBUNIT"/>
    <property type="match status" value="1"/>
</dbReference>
<keyword evidence="1 4" id="KW-0349">Heme</keyword>
<dbReference type="InterPro" id="IPR051459">
    <property type="entry name" value="Cytochrome_c-type_DH"/>
</dbReference>
<evidence type="ECO:0000256" key="2">
    <source>
        <dbReference type="ARBA" id="ARBA00022723"/>
    </source>
</evidence>
<dbReference type="GO" id="GO:0009055">
    <property type="term" value="F:electron transfer activity"/>
    <property type="evidence" value="ECO:0007669"/>
    <property type="project" value="InterPro"/>
</dbReference>
<gene>
    <name evidence="7" type="ORF">DDF84_022690</name>
</gene>
<feature type="domain" description="Cytochrome c" evidence="6">
    <location>
        <begin position="204"/>
        <end position="313"/>
    </location>
</feature>
<keyword evidence="3 4" id="KW-0408">Iron</keyword>
<evidence type="ECO:0000313" key="7">
    <source>
        <dbReference type="EMBL" id="QBP12530.1"/>
    </source>
</evidence>